<accession>A0ABX0ZA29</accession>
<evidence type="ECO:0000256" key="2">
    <source>
        <dbReference type="SAM" id="MobiDB-lite"/>
    </source>
</evidence>
<feature type="compositionally biased region" description="Low complexity" evidence="2">
    <location>
        <begin position="52"/>
        <end position="63"/>
    </location>
</feature>
<feature type="domain" description="DUF4349" evidence="5">
    <location>
        <begin position="82"/>
        <end position="291"/>
    </location>
</feature>
<evidence type="ECO:0000313" key="7">
    <source>
        <dbReference type="Proteomes" id="UP000783871"/>
    </source>
</evidence>
<name>A0ABX0ZA29_9ACTN</name>
<protein>
    <submittedName>
        <fullName evidence="6">DUF4349 domain-containing protein</fullName>
    </submittedName>
</protein>
<feature type="signal peptide" evidence="4">
    <location>
        <begin position="1"/>
        <end position="28"/>
    </location>
</feature>
<keyword evidence="3" id="KW-0812">Transmembrane</keyword>
<feature type="region of interest" description="Disordered" evidence="2">
    <location>
        <begin position="303"/>
        <end position="342"/>
    </location>
</feature>
<keyword evidence="7" id="KW-1185">Reference proteome</keyword>
<comment type="caution">
    <text evidence="6">The sequence shown here is derived from an EMBL/GenBank/DDBJ whole genome shotgun (WGS) entry which is preliminary data.</text>
</comment>
<dbReference type="RefSeq" id="WP_168001137.1">
    <property type="nucleotide sequence ID" value="NZ_JAATEO010000011.1"/>
</dbReference>
<keyword evidence="1" id="KW-0175">Coiled coil</keyword>
<dbReference type="Pfam" id="PF14257">
    <property type="entry name" value="DUF4349"/>
    <property type="match status" value="1"/>
</dbReference>
<organism evidence="6 7">
    <name type="scientific">Micromonospora thermarum</name>
    <dbReference type="NCBI Taxonomy" id="2720024"/>
    <lineage>
        <taxon>Bacteria</taxon>
        <taxon>Bacillati</taxon>
        <taxon>Actinomycetota</taxon>
        <taxon>Actinomycetes</taxon>
        <taxon>Micromonosporales</taxon>
        <taxon>Micromonosporaceae</taxon>
        <taxon>Micromonospora</taxon>
    </lineage>
</organism>
<evidence type="ECO:0000313" key="6">
    <source>
        <dbReference type="EMBL" id="NJP32750.1"/>
    </source>
</evidence>
<keyword evidence="3" id="KW-0472">Membrane</keyword>
<keyword evidence="4" id="KW-0732">Signal</keyword>
<feature type="coiled-coil region" evidence="1">
    <location>
        <begin position="197"/>
        <end position="224"/>
    </location>
</feature>
<keyword evidence="3" id="KW-1133">Transmembrane helix</keyword>
<dbReference type="PROSITE" id="PS51257">
    <property type="entry name" value="PROKAR_LIPOPROTEIN"/>
    <property type="match status" value="1"/>
</dbReference>
<dbReference type="InterPro" id="IPR025645">
    <property type="entry name" value="DUF4349"/>
</dbReference>
<feature type="region of interest" description="Disordered" evidence="2">
    <location>
        <begin position="29"/>
        <end position="75"/>
    </location>
</feature>
<feature type="compositionally biased region" description="Low complexity" evidence="2">
    <location>
        <begin position="313"/>
        <end position="330"/>
    </location>
</feature>
<dbReference type="Proteomes" id="UP000783871">
    <property type="component" value="Unassembled WGS sequence"/>
</dbReference>
<gene>
    <name evidence="6" type="ORF">HCJ94_12320</name>
</gene>
<evidence type="ECO:0000256" key="1">
    <source>
        <dbReference type="SAM" id="Coils"/>
    </source>
</evidence>
<dbReference type="EMBL" id="JAATEO010000011">
    <property type="protein sequence ID" value="NJP32750.1"/>
    <property type="molecule type" value="Genomic_DNA"/>
</dbReference>
<feature type="chain" id="PRO_5045264008" evidence="4">
    <location>
        <begin position="29"/>
        <end position="342"/>
    </location>
</feature>
<proteinExistence type="predicted"/>
<feature type="transmembrane region" description="Helical" evidence="3">
    <location>
        <begin position="260"/>
        <end position="293"/>
    </location>
</feature>
<evidence type="ECO:0000259" key="5">
    <source>
        <dbReference type="Pfam" id="PF14257"/>
    </source>
</evidence>
<evidence type="ECO:0000256" key="4">
    <source>
        <dbReference type="SAM" id="SignalP"/>
    </source>
</evidence>
<evidence type="ECO:0000256" key="3">
    <source>
        <dbReference type="SAM" id="Phobius"/>
    </source>
</evidence>
<sequence>MGGIGPRRRGVVLAAALVAVLAAGGCGGGSGGNDSTAAEQPATGVEGGADRGGPAAADAQAGAGRPGKAEGGAPADLRVDQRAIIYTGSMRVQVQDVDRAARDAIALTTTAGGFVGGDQRRSADGDATAELTLRVPAAKFTTVVDEIAKLGTRQRQEISTEDVTEETVDLDARIATQRARVENGRRLLARATSITDLVSLENELARREADLASLEAKKRRLADLTALSTITVSLVGPEARPVEEEERVGFLVGLDAGWKVFLASLTVLLTVLGALLPWLVTLGVPVGLLVWLLRRRRPRPALVAAPPAPAPAAPAAATATPAAGSPAGVSSPPPVPGARSAP</sequence>
<reference evidence="6 7" key="1">
    <citation type="submission" date="2020-03" db="EMBL/GenBank/DDBJ databases">
        <title>WGS of actinomycetes isolated from Thailand.</title>
        <authorList>
            <person name="Thawai C."/>
        </authorList>
    </citation>
    <scope>NUCLEOTIDE SEQUENCE [LARGE SCALE GENOMIC DNA]</scope>
    <source>
        <strain evidence="6 7">HSS6-12</strain>
    </source>
</reference>